<protein>
    <submittedName>
        <fullName evidence="1">Uncharacterized protein</fullName>
    </submittedName>
</protein>
<dbReference type="AlphaFoldDB" id="A0ABD3WCP0"/>
<dbReference type="EMBL" id="JBJQND010000007">
    <property type="protein sequence ID" value="KAL3871674.1"/>
    <property type="molecule type" value="Genomic_DNA"/>
</dbReference>
<comment type="caution">
    <text evidence="1">The sequence shown here is derived from an EMBL/GenBank/DDBJ whole genome shotgun (WGS) entry which is preliminary data.</text>
</comment>
<organism evidence="1 2">
    <name type="scientific">Sinanodonta woodiana</name>
    <name type="common">Chinese pond mussel</name>
    <name type="synonym">Anodonta woodiana</name>
    <dbReference type="NCBI Taxonomy" id="1069815"/>
    <lineage>
        <taxon>Eukaryota</taxon>
        <taxon>Metazoa</taxon>
        <taxon>Spiralia</taxon>
        <taxon>Lophotrochozoa</taxon>
        <taxon>Mollusca</taxon>
        <taxon>Bivalvia</taxon>
        <taxon>Autobranchia</taxon>
        <taxon>Heteroconchia</taxon>
        <taxon>Palaeoheterodonta</taxon>
        <taxon>Unionida</taxon>
        <taxon>Unionoidea</taxon>
        <taxon>Unionidae</taxon>
        <taxon>Unioninae</taxon>
        <taxon>Sinanodonta</taxon>
    </lineage>
</organism>
<evidence type="ECO:0000313" key="1">
    <source>
        <dbReference type="EMBL" id="KAL3871674.1"/>
    </source>
</evidence>
<dbReference type="Gene3D" id="2.10.25.10">
    <property type="entry name" value="Laminin"/>
    <property type="match status" value="1"/>
</dbReference>
<reference evidence="1 2" key="1">
    <citation type="submission" date="2024-11" db="EMBL/GenBank/DDBJ databases">
        <title>Chromosome-level genome assembly of the freshwater bivalve Anodonta woodiana.</title>
        <authorList>
            <person name="Chen X."/>
        </authorList>
    </citation>
    <scope>NUCLEOTIDE SEQUENCE [LARGE SCALE GENOMIC DNA]</scope>
    <source>
        <strain evidence="1">MN2024</strain>
        <tissue evidence="1">Gills</tissue>
    </source>
</reference>
<sequence>CTRYKIKRMSRAIYYKSCCPEWNHNGDQNCNIPICSPACQRGATCVAPYKCECNPDQAEYNMDCER</sequence>
<accession>A0ABD3WCP0</accession>
<evidence type="ECO:0000313" key="2">
    <source>
        <dbReference type="Proteomes" id="UP001634394"/>
    </source>
</evidence>
<feature type="non-terminal residue" evidence="1">
    <location>
        <position position="1"/>
    </location>
</feature>
<gene>
    <name evidence="1" type="ORF">ACJMK2_039658</name>
</gene>
<feature type="non-terminal residue" evidence="1">
    <location>
        <position position="66"/>
    </location>
</feature>
<proteinExistence type="predicted"/>
<keyword evidence="2" id="KW-1185">Reference proteome</keyword>
<name>A0ABD3WCP0_SINWO</name>
<dbReference type="Proteomes" id="UP001634394">
    <property type="component" value="Unassembled WGS sequence"/>
</dbReference>